<evidence type="ECO:0000256" key="4">
    <source>
        <dbReference type="ARBA" id="ARBA00022989"/>
    </source>
</evidence>
<feature type="transmembrane region" description="Helical" evidence="6">
    <location>
        <begin position="362"/>
        <end position="385"/>
    </location>
</feature>
<reference evidence="8 9" key="1">
    <citation type="submission" date="2019-02" db="EMBL/GenBank/DDBJ databases">
        <title>Closed genome of Sporomusa termitida DSM 4440.</title>
        <authorList>
            <person name="Poehlein A."/>
            <person name="Daniel R."/>
        </authorList>
    </citation>
    <scope>NUCLEOTIDE SEQUENCE [LARGE SCALE GENOMIC DNA]</scope>
    <source>
        <strain evidence="8 9">DSM 4440</strain>
        <plasmid evidence="9">pspter</plasmid>
    </source>
</reference>
<dbReference type="InterPro" id="IPR020846">
    <property type="entry name" value="MFS_dom"/>
</dbReference>
<feature type="transmembrane region" description="Helical" evidence="6">
    <location>
        <begin position="78"/>
        <end position="97"/>
    </location>
</feature>
<feature type="domain" description="Major facilitator superfamily (MFS) profile" evidence="7">
    <location>
        <begin position="12"/>
        <end position="417"/>
    </location>
</feature>
<dbReference type="SUPFAM" id="SSF103473">
    <property type="entry name" value="MFS general substrate transporter"/>
    <property type="match status" value="1"/>
</dbReference>
<feature type="transmembrane region" description="Helical" evidence="6">
    <location>
        <begin position="235"/>
        <end position="252"/>
    </location>
</feature>
<feature type="transmembrane region" description="Helical" evidence="6">
    <location>
        <begin position="45"/>
        <end position="66"/>
    </location>
</feature>
<keyword evidence="8" id="KW-0614">Plasmid</keyword>
<evidence type="ECO:0000313" key="8">
    <source>
        <dbReference type="EMBL" id="QDR83440.1"/>
    </source>
</evidence>
<dbReference type="Proteomes" id="UP000320776">
    <property type="component" value="Plasmid pSPTER"/>
</dbReference>
<dbReference type="InterPro" id="IPR036259">
    <property type="entry name" value="MFS_trans_sf"/>
</dbReference>
<dbReference type="PROSITE" id="PS50850">
    <property type="entry name" value="MFS"/>
    <property type="match status" value="1"/>
</dbReference>
<feature type="transmembrane region" description="Helical" evidence="6">
    <location>
        <begin position="166"/>
        <end position="185"/>
    </location>
</feature>
<dbReference type="InterPro" id="IPR011701">
    <property type="entry name" value="MFS"/>
</dbReference>
<gene>
    <name evidence="8" type="primary">sauU_10</name>
    <name evidence="8" type="ORF">SPTER_49310</name>
</gene>
<dbReference type="GO" id="GO:0022857">
    <property type="term" value="F:transmembrane transporter activity"/>
    <property type="evidence" value="ECO:0007669"/>
    <property type="project" value="InterPro"/>
</dbReference>
<evidence type="ECO:0000256" key="3">
    <source>
        <dbReference type="ARBA" id="ARBA00022692"/>
    </source>
</evidence>
<geneLocation type="plasmid" evidence="9">
    <name>pspter</name>
</geneLocation>
<dbReference type="RefSeq" id="WP_144353123.1">
    <property type="nucleotide sequence ID" value="NZ_CP036260.1"/>
</dbReference>
<proteinExistence type="predicted"/>
<keyword evidence="3 6" id="KW-0812">Transmembrane</keyword>
<feature type="transmembrane region" description="Helical" evidence="6">
    <location>
        <begin position="391"/>
        <end position="412"/>
    </location>
</feature>
<dbReference type="PANTHER" id="PTHR11662:SF399">
    <property type="entry name" value="FI19708P1-RELATED"/>
    <property type="match status" value="1"/>
</dbReference>
<dbReference type="EMBL" id="CP036260">
    <property type="protein sequence ID" value="QDR83440.1"/>
    <property type="molecule type" value="Genomic_DNA"/>
</dbReference>
<evidence type="ECO:0000256" key="6">
    <source>
        <dbReference type="SAM" id="Phobius"/>
    </source>
</evidence>
<evidence type="ECO:0000256" key="5">
    <source>
        <dbReference type="ARBA" id="ARBA00023136"/>
    </source>
</evidence>
<feature type="transmembrane region" description="Helical" evidence="6">
    <location>
        <begin position="103"/>
        <end position="127"/>
    </location>
</feature>
<evidence type="ECO:0000313" key="9">
    <source>
        <dbReference type="Proteomes" id="UP000320776"/>
    </source>
</evidence>
<evidence type="ECO:0000259" key="7">
    <source>
        <dbReference type="PROSITE" id="PS50850"/>
    </source>
</evidence>
<feature type="transmembrane region" description="Helical" evidence="6">
    <location>
        <begin position="139"/>
        <end position="160"/>
    </location>
</feature>
<evidence type="ECO:0000256" key="2">
    <source>
        <dbReference type="ARBA" id="ARBA00022448"/>
    </source>
</evidence>
<feature type="transmembrane region" description="Helical" evidence="6">
    <location>
        <begin position="304"/>
        <end position="323"/>
    </location>
</feature>
<comment type="subcellular location">
    <subcellularLocation>
        <location evidence="1">Cell membrane</location>
        <topology evidence="1">Multi-pass membrane protein</topology>
    </subcellularLocation>
</comment>
<keyword evidence="4 6" id="KW-1133">Transmembrane helix</keyword>
<dbReference type="KEGG" id="sted:SPTER_49310"/>
<keyword evidence="5 6" id="KW-0472">Membrane</keyword>
<feature type="transmembrane region" description="Helical" evidence="6">
    <location>
        <begin position="12"/>
        <end position="33"/>
    </location>
</feature>
<feature type="transmembrane region" description="Helical" evidence="6">
    <location>
        <begin position="329"/>
        <end position="350"/>
    </location>
</feature>
<organism evidence="8 9">
    <name type="scientific">Sporomusa termitida</name>
    <dbReference type="NCBI Taxonomy" id="2377"/>
    <lineage>
        <taxon>Bacteria</taxon>
        <taxon>Bacillati</taxon>
        <taxon>Bacillota</taxon>
        <taxon>Negativicutes</taxon>
        <taxon>Selenomonadales</taxon>
        <taxon>Sporomusaceae</taxon>
        <taxon>Sporomusa</taxon>
    </lineage>
</organism>
<dbReference type="AlphaFoldDB" id="A0A517E1G3"/>
<name>A0A517E1G3_9FIRM</name>
<dbReference type="Pfam" id="PF07690">
    <property type="entry name" value="MFS_1"/>
    <property type="match status" value="1"/>
</dbReference>
<accession>A0A517E1G3</accession>
<dbReference type="GO" id="GO:0005886">
    <property type="term" value="C:plasma membrane"/>
    <property type="evidence" value="ECO:0007669"/>
    <property type="project" value="UniProtKB-SubCell"/>
</dbReference>
<dbReference type="Gene3D" id="1.20.1250.20">
    <property type="entry name" value="MFS general substrate transporter like domains"/>
    <property type="match status" value="2"/>
</dbReference>
<sequence>MHSQTGNKRWMIVALMLLSYAVMYICRTSMSIAGPVMMKDFNWSATQFGLVSTAFFIGYALTMMPAGYLADRFGSGKIMVFGILLYSLFTFLTPFGATISMLILLRAVVGIGQGVILPCNGSLLAQWVPKKESATAQGIVMIGTPLGITLTMPLAIFFMQHYDWKTVFYAFAFLGPIWILLWNQLGKNKPELHPSITREEVEYIRADQGSAQITDAAASVTPGEVFRNGSVWTSALAYFTSNYLFFLFFAWLPTYFVNGRGFTLVKSGYMTMIPYMFAMIAYPLGGILADRAAKKFGNNMGRKLFPIVGLIGAGIFLVLGTRVASAEGAIALITISIFFLSITQAPFFSMPPIFSAKNAGKIIGLYGFCGTCAGLTAPILTGAIIDYTQSYDYALFFGAAVAVAGAIILLTLCSVKAVESKAVVEVPPAASNLP</sequence>
<dbReference type="InterPro" id="IPR050382">
    <property type="entry name" value="MFS_Na/Anion_cotransporter"/>
</dbReference>
<keyword evidence="9" id="KW-1185">Reference proteome</keyword>
<dbReference type="OrthoDB" id="6360at2"/>
<keyword evidence="2" id="KW-0813">Transport</keyword>
<protein>
    <submittedName>
        <fullName evidence="8">Putative sulfoacetate transporter SauU</fullName>
    </submittedName>
</protein>
<feature type="transmembrane region" description="Helical" evidence="6">
    <location>
        <begin position="272"/>
        <end position="292"/>
    </location>
</feature>
<dbReference type="PANTHER" id="PTHR11662">
    <property type="entry name" value="SOLUTE CARRIER FAMILY 17"/>
    <property type="match status" value="1"/>
</dbReference>
<evidence type="ECO:0000256" key="1">
    <source>
        <dbReference type="ARBA" id="ARBA00004651"/>
    </source>
</evidence>